<dbReference type="Proteomes" id="UP000238479">
    <property type="component" value="Chromosome 2"/>
</dbReference>
<proteinExistence type="predicted"/>
<evidence type="ECO:0000313" key="2">
    <source>
        <dbReference type="Proteomes" id="UP000238479"/>
    </source>
</evidence>
<comment type="caution">
    <text evidence="1">The sequence shown here is derived from an EMBL/GenBank/DDBJ whole genome shotgun (WGS) entry which is preliminary data.</text>
</comment>
<name>A0A2P6S096_ROSCH</name>
<reference evidence="1 2" key="1">
    <citation type="journal article" date="2018" name="Nat. Genet.">
        <title>The Rosa genome provides new insights in the design of modern roses.</title>
        <authorList>
            <person name="Bendahmane M."/>
        </authorList>
    </citation>
    <scope>NUCLEOTIDE SEQUENCE [LARGE SCALE GENOMIC DNA]</scope>
    <source>
        <strain evidence="2">cv. Old Blush</strain>
    </source>
</reference>
<dbReference type="Gramene" id="PRQ52073">
    <property type="protein sequence ID" value="PRQ52073"/>
    <property type="gene ID" value="RchiOBHm_Chr2g0151561"/>
</dbReference>
<dbReference type="AlphaFoldDB" id="A0A2P6S096"/>
<gene>
    <name evidence="1" type="ORF">RchiOBHm_Chr2g0151561</name>
</gene>
<sequence>MLISYCCPAKAGTSLFCCLLNYHKLKFYVDQCIPHCFLIYRCTIPEIYIAMRTLVVKGKCDNSVSF</sequence>
<evidence type="ECO:0000313" key="1">
    <source>
        <dbReference type="EMBL" id="PRQ52073.1"/>
    </source>
</evidence>
<keyword evidence="2" id="KW-1185">Reference proteome</keyword>
<protein>
    <submittedName>
        <fullName evidence="1">Uncharacterized protein</fullName>
    </submittedName>
</protein>
<dbReference type="EMBL" id="PDCK01000040">
    <property type="protein sequence ID" value="PRQ52073.1"/>
    <property type="molecule type" value="Genomic_DNA"/>
</dbReference>
<organism evidence="1 2">
    <name type="scientific">Rosa chinensis</name>
    <name type="common">China rose</name>
    <dbReference type="NCBI Taxonomy" id="74649"/>
    <lineage>
        <taxon>Eukaryota</taxon>
        <taxon>Viridiplantae</taxon>
        <taxon>Streptophyta</taxon>
        <taxon>Embryophyta</taxon>
        <taxon>Tracheophyta</taxon>
        <taxon>Spermatophyta</taxon>
        <taxon>Magnoliopsida</taxon>
        <taxon>eudicotyledons</taxon>
        <taxon>Gunneridae</taxon>
        <taxon>Pentapetalae</taxon>
        <taxon>rosids</taxon>
        <taxon>fabids</taxon>
        <taxon>Rosales</taxon>
        <taxon>Rosaceae</taxon>
        <taxon>Rosoideae</taxon>
        <taxon>Rosoideae incertae sedis</taxon>
        <taxon>Rosa</taxon>
    </lineage>
</organism>
<accession>A0A2P6S096</accession>